<feature type="domain" description="6-phosphogluconate dehydrogenase NADP-binding" evidence="5">
    <location>
        <begin position="5"/>
        <end position="156"/>
    </location>
</feature>
<dbReference type="Proteomes" id="UP000308092">
    <property type="component" value="Unassembled WGS sequence"/>
</dbReference>
<dbReference type="PANTHER" id="PTHR43580">
    <property type="entry name" value="OXIDOREDUCTASE GLYR1-RELATED"/>
    <property type="match status" value="1"/>
</dbReference>
<evidence type="ECO:0000313" key="6">
    <source>
        <dbReference type="EMBL" id="THC88440.1"/>
    </source>
</evidence>
<evidence type="ECO:0000256" key="4">
    <source>
        <dbReference type="SAM" id="SignalP"/>
    </source>
</evidence>
<evidence type="ECO:0000259" key="5">
    <source>
        <dbReference type="Pfam" id="PF03446"/>
    </source>
</evidence>
<organism evidence="6 7">
    <name type="scientific">Aspergillus tanneri</name>
    <dbReference type="NCBI Taxonomy" id="1220188"/>
    <lineage>
        <taxon>Eukaryota</taxon>
        <taxon>Fungi</taxon>
        <taxon>Dikarya</taxon>
        <taxon>Ascomycota</taxon>
        <taxon>Pezizomycotina</taxon>
        <taxon>Eurotiomycetes</taxon>
        <taxon>Eurotiomycetidae</taxon>
        <taxon>Eurotiales</taxon>
        <taxon>Aspergillaceae</taxon>
        <taxon>Aspergillus</taxon>
        <taxon>Aspergillus subgen. Circumdati</taxon>
    </lineage>
</organism>
<dbReference type="InterPro" id="IPR051265">
    <property type="entry name" value="HIBADH-related_NP60_sf"/>
</dbReference>
<protein>
    <recommendedName>
        <fullName evidence="5">6-phosphogluconate dehydrogenase NADP-binding domain-containing protein</fullName>
    </recommendedName>
</protein>
<comment type="similarity">
    <text evidence="1">Belongs to the HIBADH-related family. NP60 subfamily.</text>
</comment>
<dbReference type="InterPro" id="IPR006115">
    <property type="entry name" value="6PGDH_NADP-bd"/>
</dbReference>
<evidence type="ECO:0000256" key="1">
    <source>
        <dbReference type="ARBA" id="ARBA00007598"/>
    </source>
</evidence>
<feature type="active site" evidence="3">
    <location>
        <position position="177"/>
    </location>
</feature>
<comment type="caution">
    <text evidence="6">The sequence shown here is derived from an EMBL/GenBank/DDBJ whole genome shotgun (WGS) entry which is preliminary data.</text>
</comment>
<dbReference type="Gene3D" id="1.10.1040.10">
    <property type="entry name" value="N-(1-d-carboxylethyl)-l-norvaline Dehydrogenase, domain 2"/>
    <property type="match status" value="1"/>
</dbReference>
<dbReference type="STRING" id="1220188.A0A4S3J131"/>
<evidence type="ECO:0000313" key="7">
    <source>
        <dbReference type="Proteomes" id="UP000308092"/>
    </source>
</evidence>
<dbReference type="SUPFAM" id="SSF48179">
    <property type="entry name" value="6-phosphogluconate dehydrogenase C-terminal domain-like"/>
    <property type="match status" value="1"/>
</dbReference>
<evidence type="ECO:0000256" key="2">
    <source>
        <dbReference type="ARBA" id="ARBA00023002"/>
    </source>
</evidence>
<dbReference type="VEuPathDB" id="FungiDB:EYZ11_012112"/>
<dbReference type="EMBL" id="SOSA01000846">
    <property type="protein sequence ID" value="THC88440.1"/>
    <property type="molecule type" value="Genomic_DNA"/>
</dbReference>
<dbReference type="Gene3D" id="3.40.50.720">
    <property type="entry name" value="NAD(P)-binding Rossmann-like Domain"/>
    <property type="match status" value="1"/>
</dbReference>
<accession>A0A4S3J131</accession>
<dbReference type="InterPro" id="IPR015815">
    <property type="entry name" value="HIBADH-related"/>
</dbReference>
<evidence type="ECO:0000256" key="3">
    <source>
        <dbReference type="PIRSR" id="PIRSR000103-1"/>
    </source>
</evidence>
<feature type="chain" id="PRO_5020759875" description="6-phosphogluconate dehydrogenase NADP-binding domain-containing protein" evidence="4">
    <location>
        <begin position="19"/>
        <end position="306"/>
    </location>
</feature>
<dbReference type="SUPFAM" id="SSF51735">
    <property type="entry name" value="NAD(P)-binding Rossmann-fold domains"/>
    <property type="match status" value="1"/>
</dbReference>
<keyword evidence="7" id="KW-1185">Reference proteome</keyword>
<reference evidence="6 7" key="1">
    <citation type="submission" date="2019-03" db="EMBL/GenBank/DDBJ databases">
        <title>The genome sequence of a newly discovered highly antifungal drug resistant Aspergillus species, Aspergillus tanneri NIH 1004.</title>
        <authorList>
            <person name="Mounaud S."/>
            <person name="Singh I."/>
            <person name="Joardar V."/>
            <person name="Pakala S."/>
            <person name="Pakala S."/>
            <person name="Venepally P."/>
            <person name="Hoover J."/>
            <person name="Nierman W."/>
            <person name="Chung J."/>
            <person name="Losada L."/>
        </authorList>
    </citation>
    <scope>NUCLEOTIDE SEQUENCE [LARGE SCALE GENOMIC DNA]</scope>
    <source>
        <strain evidence="6 7">NIH1004</strain>
    </source>
</reference>
<keyword evidence="2" id="KW-0560">Oxidoreductase</keyword>
<dbReference type="GO" id="GO:0016491">
    <property type="term" value="F:oxidoreductase activity"/>
    <property type="evidence" value="ECO:0007669"/>
    <property type="project" value="UniProtKB-KW"/>
</dbReference>
<sequence>MAPRLAFLGLGLMGQAMTANLVRFGNMEAPLTLYNRTKRKADEHSVKLGSCKVAQTIEEAVSNSDIVWSCLENHEAVMHTFESILSVDIKGKLFVDSSTIPPEKTNAIAERVLSAGGEFVAMPVMGEPTMAATRSLICIPSGNPASVDRIRPYLEGVVCRSVVDLSGEELGTSSLLKLMGNFLIMATMETVAEVNVLAEKTGLGTKNMSKLMNVMFPNPPHAVYNRRMVSGEYHTGVPMVEVHKAISLTESVLDMARKCGASVKLYEIAHEHLKAVEAFAGPTADITGIYGATRQESGLPYENGTQ</sequence>
<dbReference type="InterPro" id="IPR013328">
    <property type="entry name" value="6PGD_dom2"/>
</dbReference>
<gene>
    <name evidence="6" type="ORF">EYZ11_012112</name>
</gene>
<dbReference type="PANTHER" id="PTHR43580:SF3">
    <property type="entry name" value="6-PHOSPHOGLUCONATE DEHYDROGENASE FAMILY PROTEIN (AFU_ORTHOLOGUE AFUA_2G11600)"/>
    <property type="match status" value="1"/>
</dbReference>
<feature type="signal peptide" evidence="4">
    <location>
        <begin position="1"/>
        <end position="18"/>
    </location>
</feature>
<dbReference type="PIRSF" id="PIRSF000103">
    <property type="entry name" value="HIBADH"/>
    <property type="match status" value="1"/>
</dbReference>
<name>A0A4S3J131_9EURO</name>
<dbReference type="Pfam" id="PF03446">
    <property type="entry name" value="NAD_binding_2"/>
    <property type="match status" value="1"/>
</dbReference>
<dbReference type="GO" id="GO:0050661">
    <property type="term" value="F:NADP binding"/>
    <property type="evidence" value="ECO:0007669"/>
    <property type="project" value="InterPro"/>
</dbReference>
<keyword evidence="4" id="KW-0732">Signal</keyword>
<proteinExistence type="inferred from homology"/>
<dbReference type="InterPro" id="IPR036291">
    <property type="entry name" value="NAD(P)-bd_dom_sf"/>
</dbReference>
<dbReference type="InterPro" id="IPR008927">
    <property type="entry name" value="6-PGluconate_DH-like_C_sf"/>
</dbReference>
<dbReference type="AlphaFoldDB" id="A0A4S3J131"/>